<evidence type="ECO:0000313" key="15">
    <source>
        <dbReference type="Proteomes" id="UP000054560"/>
    </source>
</evidence>
<feature type="domain" description="Dynein heavy chain coiled coil stalk" evidence="12">
    <location>
        <begin position="33"/>
        <end position="362"/>
    </location>
</feature>
<evidence type="ECO:0000259" key="12">
    <source>
        <dbReference type="Pfam" id="PF12777"/>
    </source>
</evidence>
<dbReference type="AlphaFoldDB" id="A0A0L0FI60"/>
<dbReference type="GO" id="GO:0007052">
    <property type="term" value="P:mitotic spindle organization"/>
    <property type="evidence" value="ECO:0007669"/>
    <property type="project" value="TreeGrafter"/>
</dbReference>
<keyword evidence="6" id="KW-0067">ATP-binding</keyword>
<sequence>MVVTPRHFLDFINHYVSLFVEKRSELEDQKLHLNIGLRKIDETVAQVEELRGQLSIKNSELKSANEKAETKLQQMLLDQNEAEKRREASVAMQAELAEKELIVRERTHKVESELEQVEPAVAEAREAVSGIRKKQLSEIRSLNNPPAMVKLTMESVCVLLGETVIDWTAVRKVIVRDDFISSIVNFDTDQISRALKNKLEKSYLNNPDYTFENANRASNACGPLLKWVVAQVKYSDMLLRIEPLRAELRALTESAKVTRTQAQETEALVVDLERSIQQYKDEYALLIAEAETLKVTMATVQTKVSRSEGLLHSLSAEQERWGVESSSFEDQMKTIVGDTLLGAAFIVYAGYFDQLARHELLSLWQRSLGAARVQFRDDIALSEYLSTADERLHWQACGLPVDDLCSENAIMLHRFKRYPLTIDPSGQAANFLTKLHQDKKMIVTSFLDNAFRKNLESALRFGNTLLVHDAENFDPILNPVLNRELYRNGGRVLIKIGDQEIDFSPAFSIILCTRNPTVHFAPDVCSRVTFVNFTITRASLQSQCLNAVLKSERPDVDQKRIDLLTLQGDFRRRLRHLEKALLESLNTSKGKILDDDSVITTLESLKREAADINQKFAETDVVTAEVESVRSQYHSLAAASSAVYFSLEQLTHVHFLYQFSLDFFLDIFAHVLHHNANLSALKDRNERLRVIDRDLFRTTYQRVSVALHQRDRHLFAFLLAMIKLEGSGTGDDITPSEYEYFMRGPQASSAITENGDADLSAGATQLPEGVHQCLLQLQESIAGRPFRDVMSHVQNNSAEWAEYLSSAVPEQHVPVCWAQDTELLA</sequence>
<dbReference type="InterPro" id="IPR024743">
    <property type="entry name" value="Dynein_HC_stalk"/>
</dbReference>
<evidence type="ECO:0000256" key="8">
    <source>
        <dbReference type="ARBA" id="ARBA00023054"/>
    </source>
</evidence>
<keyword evidence="9" id="KW-0505">Motor protein</keyword>
<dbReference type="GO" id="GO:0007097">
    <property type="term" value="P:nuclear migration"/>
    <property type="evidence" value="ECO:0007669"/>
    <property type="project" value="TreeGrafter"/>
</dbReference>
<dbReference type="GO" id="GO:0031122">
    <property type="term" value="P:cytoplasmic microtubule organization"/>
    <property type="evidence" value="ECO:0007669"/>
    <property type="project" value="TreeGrafter"/>
</dbReference>
<dbReference type="RefSeq" id="XP_014150043.1">
    <property type="nucleotide sequence ID" value="XM_014294568.1"/>
</dbReference>
<keyword evidence="5" id="KW-0547">Nucleotide-binding</keyword>
<evidence type="ECO:0000256" key="4">
    <source>
        <dbReference type="ARBA" id="ARBA00022701"/>
    </source>
</evidence>
<dbReference type="FunFam" id="3.40.50.300:FF:000122">
    <property type="entry name" value="Cytoplasmic dynein 1 heavy chain"/>
    <property type="match status" value="1"/>
</dbReference>
<dbReference type="InterPro" id="IPR035706">
    <property type="entry name" value="AAA_9"/>
</dbReference>
<proteinExistence type="inferred from homology"/>
<dbReference type="Pfam" id="PF12781">
    <property type="entry name" value="AAA_9"/>
    <property type="match status" value="1"/>
</dbReference>
<protein>
    <recommendedName>
        <fullName evidence="16">Dynein heavy chain ATP-binding dynein motor region domain-containing protein</fullName>
    </recommendedName>
</protein>
<feature type="coiled-coil region" evidence="11">
    <location>
        <begin position="262"/>
        <end position="296"/>
    </location>
</feature>
<keyword evidence="7" id="KW-0243">Dynein</keyword>
<dbReference type="GO" id="GO:0051959">
    <property type="term" value="F:dynein light intermediate chain binding"/>
    <property type="evidence" value="ECO:0007669"/>
    <property type="project" value="InterPro"/>
</dbReference>
<feature type="non-terminal residue" evidence="14">
    <location>
        <position position="825"/>
    </location>
</feature>
<evidence type="ECO:0000256" key="2">
    <source>
        <dbReference type="ARBA" id="ARBA00008887"/>
    </source>
</evidence>
<dbReference type="Proteomes" id="UP000054560">
    <property type="component" value="Unassembled WGS sequence"/>
</dbReference>
<dbReference type="GO" id="GO:0045505">
    <property type="term" value="F:dynein intermediate chain binding"/>
    <property type="evidence" value="ECO:0007669"/>
    <property type="project" value="InterPro"/>
</dbReference>
<dbReference type="GeneID" id="25911852"/>
<name>A0A0L0FI60_9EUKA</name>
<comment type="subcellular location">
    <subcellularLocation>
        <location evidence="1">Cytoplasm</location>
        <location evidence="1">Cytoskeleton</location>
    </subcellularLocation>
</comment>
<dbReference type="Gene3D" id="6.10.140.1060">
    <property type="match status" value="1"/>
</dbReference>
<evidence type="ECO:0000256" key="3">
    <source>
        <dbReference type="ARBA" id="ARBA00022490"/>
    </source>
</evidence>
<evidence type="ECO:0008006" key="16">
    <source>
        <dbReference type="Google" id="ProtNLM"/>
    </source>
</evidence>
<dbReference type="GO" id="GO:0005938">
    <property type="term" value="C:cell cortex"/>
    <property type="evidence" value="ECO:0007669"/>
    <property type="project" value="TreeGrafter"/>
</dbReference>
<feature type="coiled-coil region" evidence="11">
    <location>
        <begin position="47"/>
        <end position="85"/>
    </location>
</feature>
<dbReference type="OrthoDB" id="14187at2759"/>
<organism evidence="14 15">
    <name type="scientific">Sphaeroforma arctica JP610</name>
    <dbReference type="NCBI Taxonomy" id="667725"/>
    <lineage>
        <taxon>Eukaryota</taxon>
        <taxon>Ichthyosporea</taxon>
        <taxon>Ichthyophonida</taxon>
        <taxon>Sphaeroforma</taxon>
    </lineage>
</organism>
<evidence type="ECO:0000313" key="14">
    <source>
        <dbReference type="EMBL" id="KNC76141.1"/>
    </source>
</evidence>
<dbReference type="eggNOG" id="KOG3595">
    <property type="taxonomic scope" value="Eukaryota"/>
</dbReference>
<dbReference type="GO" id="GO:0005881">
    <property type="term" value="C:cytoplasmic microtubule"/>
    <property type="evidence" value="ECO:0007669"/>
    <property type="project" value="TreeGrafter"/>
</dbReference>
<evidence type="ECO:0000256" key="5">
    <source>
        <dbReference type="ARBA" id="ARBA00022741"/>
    </source>
</evidence>
<dbReference type="InterPro" id="IPR026983">
    <property type="entry name" value="DHC"/>
</dbReference>
<dbReference type="GO" id="GO:0005524">
    <property type="term" value="F:ATP binding"/>
    <property type="evidence" value="ECO:0007669"/>
    <property type="project" value="UniProtKB-KW"/>
</dbReference>
<dbReference type="EMBL" id="KQ243238">
    <property type="protein sequence ID" value="KNC76141.1"/>
    <property type="molecule type" value="Genomic_DNA"/>
</dbReference>
<evidence type="ECO:0000259" key="13">
    <source>
        <dbReference type="Pfam" id="PF12781"/>
    </source>
</evidence>
<evidence type="ECO:0000256" key="10">
    <source>
        <dbReference type="ARBA" id="ARBA00023212"/>
    </source>
</evidence>
<keyword evidence="8 11" id="KW-0175">Coiled coil</keyword>
<dbReference type="FunFam" id="1.20.920.20:FF:000002">
    <property type="entry name" value="Cytoplasmic dynein 1 heavy chain"/>
    <property type="match status" value="1"/>
</dbReference>
<dbReference type="STRING" id="667725.A0A0L0FI60"/>
<dbReference type="Pfam" id="PF12777">
    <property type="entry name" value="MT"/>
    <property type="match status" value="1"/>
</dbReference>
<evidence type="ECO:0000256" key="9">
    <source>
        <dbReference type="ARBA" id="ARBA00023175"/>
    </source>
</evidence>
<dbReference type="Gene3D" id="3.40.50.300">
    <property type="entry name" value="P-loop containing nucleotide triphosphate hydrolases"/>
    <property type="match status" value="1"/>
</dbReference>
<dbReference type="GO" id="GO:0008569">
    <property type="term" value="F:minus-end-directed microtubule motor activity"/>
    <property type="evidence" value="ECO:0007669"/>
    <property type="project" value="TreeGrafter"/>
</dbReference>
<comment type="similarity">
    <text evidence="2">Belongs to the dynein heavy chain family.</text>
</comment>
<dbReference type="Gene3D" id="1.10.8.1220">
    <property type="match status" value="1"/>
</dbReference>
<keyword evidence="4" id="KW-0493">Microtubule</keyword>
<feature type="domain" description="Dynein heavy chain ATP-binding dynein motor region" evidence="13">
    <location>
        <begin position="393"/>
        <end position="612"/>
    </location>
</feature>
<evidence type="ECO:0000256" key="11">
    <source>
        <dbReference type="SAM" id="Coils"/>
    </source>
</evidence>
<evidence type="ECO:0000256" key="6">
    <source>
        <dbReference type="ARBA" id="ARBA00022840"/>
    </source>
</evidence>
<dbReference type="InterPro" id="IPR027417">
    <property type="entry name" value="P-loop_NTPase"/>
</dbReference>
<keyword evidence="3" id="KW-0963">Cytoplasm</keyword>
<reference evidence="14 15" key="1">
    <citation type="submission" date="2011-02" db="EMBL/GenBank/DDBJ databases">
        <title>The Genome Sequence of Sphaeroforma arctica JP610.</title>
        <authorList>
            <consortium name="The Broad Institute Genome Sequencing Platform"/>
            <person name="Russ C."/>
            <person name="Cuomo C."/>
            <person name="Young S.K."/>
            <person name="Zeng Q."/>
            <person name="Gargeya S."/>
            <person name="Alvarado L."/>
            <person name="Berlin A."/>
            <person name="Chapman S.B."/>
            <person name="Chen Z."/>
            <person name="Freedman E."/>
            <person name="Gellesch M."/>
            <person name="Goldberg J."/>
            <person name="Griggs A."/>
            <person name="Gujja S."/>
            <person name="Heilman E."/>
            <person name="Heiman D."/>
            <person name="Howarth C."/>
            <person name="Mehta T."/>
            <person name="Neiman D."/>
            <person name="Pearson M."/>
            <person name="Roberts A."/>
            <person name="Saif S."/>
            <person name="Shea T."/>
            <person name="Shenoy N."/>
            <person name="Sisk P."/>
            <person name="Stolte C."/>
            <person name="Sykes S."/>
            <person name="White J."/>
            <person name="Yandava C."/>
            <person name="Burger G."/>
            <person name="Gray M.W."/>
            <person name="Holland P.W.H."/>
            <person name="King N."/>
            <person name="Lang F.B.F."/>
            <person name="Roger A.J."/>
            <person name="Ruiz-Trillo I."/>
            <person name="Haas B."/>
            <person name="Nusbaum C."/>
            <person name="Birren B."/>
        </authorList>
    </citation>
    <scope>NUCLEOTIDE SEQUENCE [LARGE SCALE GENOMIC DNA]</scope>
    <source>
        <strain evidence="14 15">JP610</strain>
    </source>
</reference>
<dbReference type="PANTHER" id="PTHR10676">
    <property type="entry name" value="DYNEIN HEAVY CHAIN FAMILY PROTEIN"/>
    <property type="match status" value="1"/>
</dbReference>
<evidence type="ECO:0000256" key="7">
    <source>
        <dbReference type="ARBA" id="ARBA00023017"/>
    </source>
</evidence>
<dbReference type="GO" id="GO:0005868">
    <property type="term" value="C:cytoplasmic dynein complex"/>
    <property type="evidence" value="ECO:0007669"/>
    <property type="project" value="TreeGrafter"/>
</dbReference>
<keyword evidence="15" id="KW-1185">Reference proteome</keyword>
<dbReference type="PANTHER" id="PTHR10676:SF314">
    <property type="entry name" value="CYTOPLASMIC DYNEIN 1 HEAVY CHAIN 1"/>
    <property type="match status" value="1"/>
</dbReference>
<evidence type="ECO:0000256" key="1">
    <source>
        <dbReference type="ARBA" id="ARBA00004245"/>
    </source>
</evidence>
<keyword evidence="10" id="KW-0206">Cytoskeleton</keyword>
<gene>
    <name evidence="14" type="ORF">SARC_11348</name>
</gene>
<accession>A0A0L0FI60</accession>
<dbReference type="GO" id="GO:0007018">
    <property type="term" value="P:microtubule-based movement"/>
    <property type="evidence" value="ECO:0007669"/>
    <property type="project" value="InterPro"/>
</dbReference>
<dbReference type="Gene3D" id="1.20.920.20">
    <property type="match status" value="1"/>
</dbReference>